<evidence type="ECO:0000313" key="3">
    <source>
        <dbReference type="Proteomes" id="UP001556367"/>
    </source>
</evidence>
<dbReference type="PANTHER" id="PTHR10622:SF10">
    <property type="entry name" value="HET DOMAIN-CONTAINING PROTEIN"/>
    <property type="match status" value="1"/>
</dbReference>
<name>A0ABR3IVN1_9AGAR</name>
<gene>
    <name evidence="2" type="ORF">HGRIS_013427</name>
</gene>
<organism evidence="2 3">
    <name type="scientific">Hohenbuehelia grisea</name>
    <dbReference type="NCBI Taxonomy" id="104357"/>
    <lineage>
        <taxon>Eukaryota</taxon>
        <taxon>Fungi</taxon>
        <taxon>Dikarya</taxon>
        <taxon>Basidiomycota</taxon>
        <taxon>Agaricomycotina</taxon>
        <taxon>Agaricomycetes</taxon>
        <taxon>Agaricomycetidae</taxon>
        <taxon>Agaricales</taxon>
        <taxon>Pleurotineae</taxon>
        <taxon>Pleurotaceae</taxon>
        <taxon>Hohenbuehelia</taxon>
    </lineage>
</organism>
<sequence>MSHVIELVYGTMAHEARAKLPHGLGHAEVLASAQDLTKYAILSHRWDMDEVVYSDLKRQQNSARLRPKGGTMKFRKFCERAREYNCRYVWIDTACINRESSAEIDESIRSMFYWYRNAEVCFVYFTEAFGEDLLLHDPWFTRGWTLQELLAPRRVVFLDRTWSKIMPGTYDIERTASRETSASAVDFDDGDADFDESYGGAESPSPSDLGIAETSVEFLRKIAGLSGIEFAHLLRYTPGPGHARKVFTWISKRQTTRSEDMAYCLVGLLDLQLAPAYGEGLDRAFYRLQVECAQRTDDRSMFLWTGSRSPWNSMFPSHPSAFGNISQVTFHPDDVLTADSLFGAADAWTVYDPSLNFTNCGLRMMVSLHDVLVAETDWPPTPLDGETGDSAQRYRISFDNLPAAVVLKWKGEFPDRSTIEMKWKIGVIGSIKRRKPSGSHDELPVAVLLRVDRMRWPPRYRRFTSAEFESLPPMPNLTGRPPQTIFIE</sequence>
<dbReference type="InterPro" id="IPR010730">
    <property type="entry name" value="HET"/>
</dbReference>
<protein>
    <recommendedName>
        <fullName evidence="1">Heterokaryon incompatibility domain-containing protein</fullName>
    </recommendedName>
</protein>
<accession>A0ABR3IVN1</accession>
<proteinExistence type="predicted"/>
<dbReference type="EMBL" id="JASNQZ010000015">
    <property type="protein sequence ID" value="KAL0947308.1"/>
    <property type="molecule type" value="Genomic_DNA"/>
</dbReference>
<reference evidence="3" key="1">
    <citation type="submission" date="2024-06" db="EMBL/GenBank/DDBJ databases">
        <title>Multi-omics analyses provide insights into the biosynthesis of the anticancer antibiotic pleurotin in Hohenbuehelia grisea.</title>
        <authorList>
            <person name="Weaver J.A."/>
            <person name="Alberti F."/>
        </authorList>
    </citation>
    <scope>NUCLEOTIDE SEQUENCE [LARGE SCALE GENOMIC DNA]</scope>
    <source>
        <strain evidence="3">T-177</strain>
    </source>
</reference>
<evidence type="ECO:0000259" key="1">
    <source>
        <dbReference type="Pfam" id="PF06985"/>
    </source>
</evidence>
<keyword evidence="3" id="KW-1185">Reference proteome</keyword>
<dbReference type="Proteomes" id="UP001556367">
    <property type="component" value="Unassembled WGS sequence"/>
</dbReference>
<dbReference type="PANTHER" id="PTHR10622">
    <property type="entry name" value="HET DOMAIN-CONTAINING PROTEIN"/>
    <property type="match status" value="1"/>
</dbReference>
<dbReference type="Pfam" id="PF06985">
    <property type="entry name" value="HET"/>
    <property type="match status" value="1"/>
</dbReference>
<evidence type="ECO:0000313" key="2">
    <source>
        <dbReference type="EMBL" id="KAL0947308.1"/>
    </source>
</evidence>
<comment type="caution">
    <text evidence="2">The sequence shown here is derived from an EMBL/GenBank/DDBJ whole genome shotgun (WGS) entry which is preliminary data.</text>
</comment>
<feature type="domain" description="Heterokaryon incompatibility" evidence="1">
    <location>
        <begin position="39"/>
        <end position="127"/>
    </location>
</feature>